<dbReference type="eggNOG" id="KOG1133">
    <property type="taxonomic scope" value="Eukaryota"/>
</dbReference>
<dbReference type="GO" id="GO:0051536">
    <property type="term" value="F:iron-sulfur cluster binding"/>
    <property type="evidence" value="ECO:0007669"/>
    <property type="project" value="UniProtKB-KW"/>
</dbReference>
<evidence type="ECO:0000256" key="6">
    <source>
        <dbReference type="ARBA" id="ARBA00022723"/>
    </source>
</evidence>
<comment type="function">
    <text evidence="19">ATP-dependent DNA helicase important for chromosome transmission and normal cell cycle progression in G(2)/M. May have a role in changing DNA topology to allow the loading of proteins involved in maintaining sister chromatid cohesion in the vicinity of the centromeres. Has a specific role in chromosome segregation during meiosis II.</text>
</comment>
<dbReference type="HOGENOM" id="CLU_006515_2_1_1"/>
<dbReference type="NCBIfam" id="TIGR00604">
    <property type="entry name" value="rad3"/>
    <property type="match status" value="1"/>
</dbReference>
<dbReference type="InterPro" id="IPR027417">
    <property type="entry name" value="P-loop_NTPase"/>
</dbReference>
<evidence type="ECO:0000256" key="8">
    <source>
        <dbReference type="ARBA" id="ARBA00022801"/>
    </source>
</evidence>
<dbReference type="GO" id="GO:0046872">
    <property type="term" value="F:metal ion binding"/>
    <property type="evidence" value="ECO:0007669"/>
    <property type="project" value="UniProtKB-KW"/>
</dbReference>
<dbReference type="InterPro" id="IPR014013">
    <property type="entry name" value="Helic_SF1/SF2_ATP-bd_DinG/Rad3"/>
</dbReference>
<dbReference type="SMART" id="SM00491">
    <property type="entry name" value="HELICc2"/>
    <property type="match status" value="1"/>
</dbReference>
<gene>
    <name evidence="23" type="primary">AUGUSTUS-3.0.2_08173</name>
    <name evidence="23" type="ORF">TcasGA2_TC008173</name>
</gene>
<dbReference type="GO" id="GO:0005524">
    <property type="term" value="F:ATP binding"/>
    <property type="evidence" value="ECO:0007669"/>
    <property type="project" value="UniProtKB-KW"/>
</dbReference>
<keyword evidence="15" id="KW-0539">Nucleus</keyword>
<dbReference type="GO" id="GO:0003677">
    <property type="term" value="F:DNA binding"/>
    <property type="evidence" value="ECO:0007669"/>
    <property type="project" value="UniProtKB-KW"/>
</dbReference>
<evidence type="ECO:0000256" key="17">
    <source>
        <dbReference type="ARBA" id="ARBA00044998"/>
    </source>
</evidence>
<feature type="region of interest" description="Disordered" evidence="21">
    <location>
        <begin position="148"/>
        <end position="169"/>
    </location>
</feature>
<keyword evidence="13" id="KW-0238">DNA-binding</keyword>
<organism evidence="23 24">
    <name type="scientific">Tribolium castaneum</name>
    <name type="common">Red flour beetle</name>
    <dbReference type="NCBI Taxonomy" id="7070"/>
    <lineage>
        <taxon>Eukaryota</taxon>
        <taxon>Metazoa</taxon>
        <taxon>Ecdysozoa</taxon>
        <taxon>Arthropoda</taxon>
        <taxon>Hexapoda</taxon>
        <taxon>Insecta</taxon>
        <taxon>Pterygota</taxon>
        <taxon>Neoptera</taxon>
        <taxon>Endopterygota</taxon>
        <taxon>Coleoptera</taxon>
        <taxon>Polyphaga</taxon>
        <taxon>Cucujiformia</taxon>
        <taxon>Tenebrionidae</taxon>
        <taxon>Tenebrionidae incertae sedis</taxon>
        <taxon>Tribolium</taxon>
    </lineage>
</organism>
<evidence type="ECO:0000256" key="2">
    <source>
        <dbReference type="ARBA" id="ARBA00004123"/>
    </source>
</evidence>
<dbReference type="Proteomes" id="UP000007266">
    <property type="component" value="Linkage group 4"/>
</dbReference>
<evidence type="ECO:0000313" key="24">
    <source>
        <dbReference type="Proteomes" id="UP000007266"/>
    </source>
</evidence>
<dbReference type="Pfam" id="PF13307">
    <property type="entry name" value="Helicase_C_2"/>
    <property type="match status" value="1"/>
</dbReference>
<evidence type="ECO:0000256" key="10">
    <source>
        <dbReference type="ARBA" id="ARBA00022840"/>
    </source>
</evidence>
<evidence type="ECO:0000256" key="19">
    <source>
        <dbReference type="ARBA" id="ARBA00045702"/>
    </source>
</evidence>
<dbReference type="STRING" id="7070.D2A079"/>
<dbReference type="PANTHER" id="PTHR11472">
    <property type="entry name" value="DNA REPAIR DEAD HELICASE RAD3/XP-D SUBFAMILY MEMBER"/>
    <property type="match status" value="1"/>
</dbReference>
<comment type="cofactor">
    <cofactor evidence="1">
        <name>[4Fe-4S] cluster</name>
        <dbReference type="ChEBI" id="CHEBI:49883"/>
    </cofactor>
</comment>
<keyword evidence="9" id="KW-0347">Helicase</keyword>
<dbReference type="PANTHER" id="PTHR11472:SF41">
    <property type="entry name" value="ATP-DEPENDENT DNA HELICASE DDX11-RELATED"/>
    <property type="match status" value="1"/>
</dbReference>
<dbReference type="OMA" id="QTHQFRD"/>
<dbReference type="InterPro" id="IPR006554">
    <property type="entry name" value="Helicase-like_DEXD_c2"/>
</dbReference>
<dbReference type="InterPro" id="IPR013020">
    <property type="entry name" value="Rad3/Chl1-like"/>
</dbReference>
<keyword evidence="12" id="KW-0411">Iron-sulfur</keyword>
<evidence type="ECO:0000256" key="21">
    <source>
        <dbReference type="SAM" id="MobiDB-lite"/>
    </source>
</evidence>
<proteinExistence type="inferred from homology"/>
<dbReference type="InParanoid" id="D2A079"/>
<evidence type="ECO:0000256" key="7">
    <source>
        <dbReference type="ARBA" id="ARBA00022741"/>
    </source>
</evidence>
<keyword evidence="8" id="KW-0378">Hydrolase</keyword>
<dbReference type="GO" id="GO:0003678">
    <property type="term" value="F:DNA helicase activity"/>
    <property type="evidence" value="ECO:0000318"/>
    <property type="project" value="GO_Central"/>
</dbReference>
<dbReference type="GO" id="GO:0006139">
    <property type="term" value="P:nucleobase-containing compound metabolic process"/>
    <property type="evidence" value="ECO:0007669"/>
    <property type="project" value="InterPro"/>
</dbReference>
<sequence length="818" mass="93586">MEVPNNFEFPFQPYPIQHAFMRNLFEVIENKKFGIFESPTGTGKSLSILCGAIRWLKDHNMYERENLKLQIEELELKKRKVSGNSSDWLSAQAQEIDLNRQINELKIRQNKIDEYDKKIESLRKKKKEKKSVKTKLVVKEVNENEDDEIVLDTDVQSDDEKEESDDESSTFKPTKIFICSRTHSQLSQFIGEILKSPFGKNIRVASLASRQNYCINPNVNKLKNNSLINEKCLDMQKQSKSQKDADGKTIKKPRGTTTKCPYYKQSTIEDLKDLTLTEVQDVEDLVKSGKELNACPYYSSRLAAEDAEVVLVPYNTILHKATREANGIDLKDNVIIIDEAHNLLEAMGQMYSSELTYSQIDQGLLQVKCYKQRFNTRFSAPNLLLINQLIFVITKLQQLLDQNSEEKTDVFTIENFVLTAKIDNFNMFRLVKFCKDGRIAQKVRSYALKYPFDKSIIEKPAKKGVKDFLSSITNKNETVEQNIEKPAAFALTNPLLAIISFLETLTYSYKDGRIFVHTNQDKSKIKLQFLLLNPTQNFEDIVKLARSVIVCGGTMKPNEEFRNRLFISSGVSPERIFEFSCGHIIPPENILPVIMTEGANKEKLLFNFERRMSMGGCIKRILVEVCKVVKGGIVVFFPSYNYENWVWQQIKDVSFGRLVFREPQDSGSVDSVLKSYSDAVHKSNSGALLLSVVGGKLSEGLNFSDDLGRCVIVVGLPYANITAPDLKEKMSHLDKIEGSGAGKRFYESLCMKAVNQSIGRAVRHKNDYATILLLDERYNRTATKEALPDWIKKSLKVCNFQDTFTNMRKFFEDRRKIL</sequence>
<keyword evidence="6" id="KW-0479">Metal-binding</keyword>
<evidence type="ECO:0000256" key="12">
    <source>
        <dbReference type="ARBA" id="ARBA00023014"/>
    </source>
</evidence>
<dbReference type="AlphaFoldDB" id="D2A079"/>
<keyword evidence="20" id="KW-0175">Coiled coil</keyword>
<evidence type="ECO:0000256" key="9">
    <source>
        <dbReference type="ARBA" id="ARBA00022806"/>
    </source>
</evidence>
<dbReference type="KEGG" id="tca:664442"/>
<dbReference type="InterPro" id="IPR010614">
    <property type="entry name" value="RAD3-like_helicase_DEAD"/>
</dbReference>
<evidence type="ECO:0000256" key="18">
    <source>
        <dbReference type="ARBA" id="ARBA00045008"/>
    </source>
</evidence>
<keyword evidence="11" id="KW-0408">Iron</keyword>
<comment type="subcellular location">
    <subcellularLocation>
        <location evidence="2">Nucleus</location>
    </subcellularLocation>
</comment>
<accession>D2A079</accession>
<keyword evidence="10" id="KW-0067">ATP-binding</keyword>
<dbReference type="CDD" id="cd18788">
    <property type="entry name" value="SF2_C_XPD"/>
    <property type="match status" value="1"/>
</dbReference>
<keyword evidence="24" id="KW-1185">Reference proteome</keyword>
<evidence type="ECO:0000256" key="3">
    <source>
        <dbReference type="ARBA" id="ARBA00008435"/>
    </source>
</evidence>
<feature type="coiled-coil region" evidence="20">
    <location>
        <begin position="57"/>
        <end position="132"/>
    </location>
</feature>
<dbReference type="GO" id="GO:0016818">
    <property type="term" value="F:hydrolase activity, acting on acid anhydrides, in phosphorus-containing anhydrides"/>
    <property type="evidence" value="ECO:0007669"/>
    <property type="project" value="InterPro"/>
</dbReference>
<evidence type="ECO:0000256" key="4">
    <source>
        <dbReference type="ARBA" id="ARBA00016387"/>
    </source>
</evidence>
<dbReference type="Gene3D" id="3.40.50.300">
    <property type="entry name" value="P-loop containing nucleotide triphosphate hydrolases"/>
    <property type="match status" value="2"/>
</dbReference>
<evidence type="ECO:0000256" key="13">
    <source>
        <dbReference type="ARBA" id="ARBA00023125"/>
    </source>
</evidence>
<feature type="domain" description="Helicase ATP-binding" evidence="22">
    <location>
        <begin position="3"/>
        <end position="403"/>
    </location>
</feature>
<evidence type="ECO:0000256" key="20">
    <source>
        <dbReference type="SAM" id="Coils"/>
    </source>
</evidence>
<evidence type="ECO:0000256" key="1">
    <source>
        <dbReference type="ARBA" id="ARBA00001966"/>
    </source>
</evidence>
<protein>
    <recommendedName>
        <fullName evidence="5">ATP-dependent DNA helicase CHL1</fullName>
    </recommendedName>
    <alternativeName>
        <fullName evidence="4">ATP-dependent DNA helicase chl1</fullName>
    </alternativeName>
    <alternativeName>
        <fullName evidence="16">Chromosome loss protein 1</fullName>
    </alternativeName>
    <alternativeName>
        <fullName evidence="17 18">DNA 5'-3' helicase CHL1</fullName>
    </alternativeName>
</protein>
<reference evidence="23 24" key="1">
    <citation type="journal article" date="2008" name="Nature">
        <title>The genome of the model beetle and pest Tribolium castaneum.</title>
        <authorList>
            <consortium name="Tribolium Genome Sequencing Consortium"/>
            <person name="Richards S."/>
            <person name="Gibbs R.A."/>
            <person name="Weinstock G.M."/>
            <person name="Brown S.J."/>
            <person name="Denell R."/>
            <person name="Beeman R.W."/>
            <person name="Gibbs R."/>
            <person name="Beeman R.W."/>
            <person name="Brown S.J."/>
            <person name="Bucher G."/>
            <person name="Friedrich M."/>
            <person name="Grimmelikhuijzen C.J."/>
            <person name="Klingler M."/>
            <person name="Lorenzen M."/>
            <person name="Richards S."/>
            <person name="Roth S."/>
            <person name="Schroder R."/>
            <person name="Tautz D."/>
            <person name="Zdobnov E.M."/>
            <person name="Muzny D."/>
            <person name="Gibbs R.A."/>
            <person name="Weinstock G.M."/>
            <person name="Attaway T."/>
            <person name="Bell S."/>
            <person name="Buhay C.J."/>
            <person name="Chandrabose M.N."/>
            <person name="Chavez D."/>
            <person name="Clerk-Blankenburg K.P."/>
            <person name="Cree A."/>
            <person name="Dao M."/>
            <person name="Davis C."/>
            <person name="Chacko J."/>
            <person name="Dinh H."/>
            <person name="Dugan-Rocha S."/>
            <person name="Fowler G."/>
            <person name="Garner T.T."/>
            <person name="Garnes J."/>
            <person name="Gnirke A."/>
            <person name="Hawes A."/>
            <person name="Hernandez J."/>
            <person name="Hines S."/>
            <person name="Holder M."/>
            <person name="Hume J."/>
            <person name="Jhangiani S.N."/>
            <person name="Joshi V."/>
            <person name="Khan Z.M."/>
            <person name="Jackson L."/>
            <person name="Kovar C."/>
            <person name="Kowis A."/>
            <person name="Lee S."/>
            <person name="Lewis L.R."/>
            <person name="Margolis J."/>
            <person name="Morgan M."/>
            <person name="Nazareth L.V."/>
            <person name="Nguyen N."/>
            <person name="Okwuonu G."/>
            <person name="Parker D."/>
            <person name="Richards S."/>
            <person name="Ruiz S.J."/>
            <person name="Santibanez J."/>
            <person name="Savard J."/>
            <person name="Scherer S.E."/>
            <person name="Schneider B."/>
            <person name="Sodergren E."/>
            <person name="Tautz D."/>
            <person name="Vattahil S."/>
            <person name="Villasana D."/>
            <person name="White C.S."/>
            <person name="Wright R."/>
            <person name="Park Y."/>
            <person name="Beeman R.W."/>
            <person name="Lord J."/>
            <person name="Oppert B."/>
            <person name="Lorenzen M."/>
            <person name="Brown S."/>
            <person name="Wang L."/>
            <person name="Savard J."/>
            <person name="Tautz D."/>
            <person name="Richards S."/>
            <person name="Weinstock G."/>
            <person name="Gibbs R.A."/>
            <person name="Liu Y."/>
            <person name="Worley K."/>
            <person name="Weinstock G."/>
            <person name="Elsik C.G."/>
            <person name="Reese J.T."/>
            <person name="Elhaik E."/>
            <person name="Landan G."/>
            <person name="Graur D."/>
            <person name="Arensburger P."/>
            <person name="Atkinson P."/>
            <person name="Beeman R.W."/>
            <person name="Beidler J."/>
            <person name="Brown S.J."/>
            <person name="Demuth J.P."/>
            <person name="Drury D.W."/>
            <person name="Du Y.Z."/>
            <person name="Fujiwara H."/>
            <person name="Lorenzen M."/>
            <person name="Maselli V."/>
            <person name="Osanai M."/>
            <person name="Park Y."/>
            <person name="Robertson H.M."/>
            <person name="Tu Z."/>
            <person name="Wang J.J."/>
            <person name="Wang S."/>
            <person name="Richards S."/>
            <person name="Song H."/>
            <person name="Zhang L."/>
            <person name="Sodergren E."/>
            <person name="Werner D."/>
            <person name="Stanke M."/>
            <person name="Morgenstern B."/>
            <person name="Solovyev V."/>
            <person name="Kosarev P."/>
            <person name="Brown G."/>
            <person name="Chen H.C."/>
            <person name="Ermolaeva O."/>
            <person name="Hlavina W."/>
            <person name="Kapustin Y."/>
            <person name="Kiryutin B."/>
            <person name="Kitts P."/>
            <person name="Maglott D."/>
            <person name="Pruitt K."/>
            <person name="Sapojnikov V."/>
            <person name="Souvorov A."/>
            <person name="Mackey A.J."/>
            <person name="Waterhouse R.M."/>
            <person name="Wyder S."/>
            <person name="Zdobnov E.M."/>
            <person name="Zdobnov E.M."/>
            <person name="Wyder S."/>
            <person name="Kriventseva E.V."/>
            <person name="Kadowaki T."/>
            <person name="Bork P."/>
            <person name="Aranda M."/>
            <person name="Bao R."/>
            <person name="Beermann A."/>
            <person name="Berns N."/>
            <person name="Bolognesi R."/>
            <person name="Bonneton F."/>
            <person name="Bopp D."/>
            <person name="Brown S.J."/>
            <person name="Bucher G."/>
            <person name="Butts T."/>
            <person name="Chaumot A."/>
            <person name="Denell R.E."/>
            <person name="Ferrier D.E."/>
            <person name="Friedrich M."/>
            <person name="Gordon C.M."/>
            <person name="Jindra M."/>
            <person name="Klingler M."/>
            <person name="Lan Q."/>
            <person name="Lattorff H.M."/>
            <person name="Laudet V."/>
            <person name="von Levetsow C."/>
            <person name="Liu Z."/>
            <person name="Lutz R."/>
            <person name="Lynch J.A."/>
            <person name="da Fonseca R.N."/>
            <person name="Posnien N."/>
            <person name="Reuter R."/>
            <person name="Roth S."/>
            <person name="Savard J."/>
            <person name="Schinko J.B."/>
            <person name="Schmitt C."/>
            <person name="Schoppmeier M."/>
            <person name="Schroder R."/>
            <person name="Shippy T.D."/>
            <person name="Simonnet F."/>
            <person name="Marques-Souza H."/>
            <person name="Tautz D."/>
            <person name="Tomoyasu Y."/>
            <person name="Trauner J."/>
            <person name="Van der Zee M."/>
            <person name="Vervoort M."/>
            <person name="Wittkopp N."/>
            <person name="Wimmer E.A."/>
            <person name="Yang X."/>
            <person name="Jones A.K."/>
            <person name="Sattelle D.B."/>
            <person name="Ebert P.R."/>
            <person name="Nelson D."/>
            <person name="Scott J.G."/>
            <person name="Beeman R.W."/>
            <person name="Muthukrishnan S."/>
            <person name="Kramer K.J."/>
            <person name="Arakane Y."/>
            <person name="Beeman R.W."/>
            <person name="Zhu Q."/>
            <person name="Hogenkamp D."/>
            <person name="Dixit R."/>
            <person name="Oppert B."/>
            <person name="Jiang H."/>
            <person name="Zou Z."/>
            <person name="Marshall J."/>
            <person name="Elpidina E."/>
            <person name="Vinokurov K."/>
            <person name="Oppert C."/>
            <person name="Zou Z."/>
            <person name="Evans J."/>
            <person name="Lu Z."/>
            <person name="Zhao P."/>
            <person name="Sumathipala N."/>
            <person name="Altincicek B."/>
            <person name="Vilcinskas A."/>
            <person name="Williams M."/>
            <person name="Hultmark D."/>
            <person name="Hetru C."/>
            <person name="Jiang H."/>
            <person name="Grimmelikhuijzen C.J."/>
            <person name="Hauser F."/>
            <person name="Cazzamali G."/>
            <person name="Williamson M."/>
            <person name="Park Y."/>
            <person name="Li B."/>
            <person name="Tanaka Y."/>
            <person name="Predel R."/>
            <person name="Neupert S."/>
            <person name="Schachtner J."/>
            <person name="Verleyen P."/>
            <person name="Raible F."/>
            <person name="Bork P."/>
            <person name="Friedrich M."/>
            <person name="Walden K.K."/>
            <person name="Robertson H.M."/>
            <person name="Angeli S."/>
            <person name="Foret S."/>
            <person name="Bucher G."/>
            <person name="Schuetz S."/>
            <person name="Maleszka R."/>
            <person name="Wimmer E.A."/>
            <person name="Beeman R.W."/>
            <person name="Lorenzen M."/>
            <person name="Tomoyasu Y."/>
            <person name="Miller S.C."/>
            <person name="Grossmann D."/>
            <person name="Bucher G."/>
        </authorList>
    </citation>
    <scope>NUCLEOTIDE SEQUENCE [LARGE SCALE GENOMIC DNA]</scope>
    <source>
        <strain evidence="23 24">Georgia GA2</strain>
    </source>
</reference>
<comment type="similarity">
    <text evidence="3">Belongs to the DEAD box helicase family. DEAH subfamily. DDX11/CHL1 sub-subfamily.</text>
</comment>
<dbReference type="FunFam" id="3.40.50.300:FF:002774">
    <property type="entry name" value="ATP-dependent DNA helicase chl1"/>
    <property type="match status" value="1"/>
</dbReference>
<reference evidence="23 24" key="2">
    <citation type="journal article" date="2010" name="Nucleic Acids Res.">
        <title>BeetleBase in 2010: revisions to provide comprehensive genomic information for Tribolium castaneum.</title>
        <authorList>
            <person name="Kim H.S."/>
            <person name="Murphy T."/>
            <person name="Xia J."/>
            <person name="Caragea D."/>
            <person name="Park Y."/>
            <person name="Beeman R.W."/>
            <person name="Lorenzen M.D."/>
            <person name="Butcher S."/>
            <person name="Manak J.R."/>
            <person name="Brown S.J."/>
        </authorList>
    </citation>
    <scope>GENOME REANNOTATION</scope>
    <source>
        <strain evidence="23 24">Georgia GA2</strain>
    </source>
</reference>
<dbReference type="InterPro" id="IPR014001">
    <property type="entry name" value="Helicase_ATP-bd"/>
</dbReference>
<evidence type="ECO:0000259" key="22">
    <source>
        <dbReference type="PROSITE" id="PS51193"/>
    </source>
</evidence>
<dbReference type="SUPFAM" id="SSF52540">
    <property type="entry name" value="P-loop containing nucleoside triphosphate hydrolases"/>
    <property type="match status" value="2"/>
</dbReference>
<dbReference type="SMART" id="SM00487">
    <property type="entry name" value="DEXDc"/>
    <property type="match status" value="1"/>
</dbReference>
<dbReference type="EMBL" id="KQ971338">
    <property type="protein sequence ID" value="EFA02893.2"/>
    <property type="molecule type" value="Genomic_DNA"/>
</dbReference>
<evidence type="ECO:0000256" key="15">
    <source>
        <dbReference type="ARBA" id="ARBA00023242"/>
    </source>
</evidence>
<evidence type="ECO:0000256" key="14">
    <source>
        <dbReference type="ARBA" id="ARBA00023235"/>
    </source>
</evidence>
<dbReference type="FunCoup" id="D2A079">
    <property type="interactions" value="1305"/>
</dbReference>
<feature type="compositionally biased region" description="Acidic residues" evidence="21">
    <location>
        <begin position="148"/>
        <end position="168"/>
    </location>
</feature>
<dbReference type="Pfam" id="PF06733">
    <property type="entry name" value="DEAD_2"/>
    <property type="match status" value="1"/>
</dbReference>
<evidence type="ECO:0000256" key="16">
    <source>
        <dbReference type="ARBA" id="ARBA00029709"/>
    </source>
</evidence>
<dbReference type="GO" id="GO:0034085">
    <property type="term" value="P:establishment of sister chromatid cohesion"/>
    <property type="evidence" value="ECO:0000318"/>
    <property type="project" value="GO_Central"/>
</dbReference>
<evidence type="ECO:0000256" key="5">
    <source>
        <dbReference type="ARBA" id="ARBA00017386"/>
    </source>
</evidence>
<dbReference type="GO" id="GO:0005634">
    <property type="term" value="C:nucleus"/>
    <property type="evidence" value="ECO:0000318"/>
    <property type="project" value="GO_Central"/>
</dbReference>
<dbReference type="PROSITE" id="PS51193">
    <property type="entry name" value="HELICASE_ATP_BIND_2"/>
    <property type="match status" value="1"/>
</dbReference>
<dbReference type="OrthoDB" id="267079at2759"/>
<dbReference type="InterPro" id="IPR006555">
    <property type="entry name" value="ATP-dep_Helicase_C"/>
</dbReference>
<name>D2A079_TRICA</name>
<keyword evidence="14" id="KW-0413">Isomerase</keyword>
<keyword evidence="7" id="KW-0547">Nucleotide-binding</keyword>
<dbReference type="SMART" id="SM00488">
    <property type="entry name" value="DEXDc2"/>
    <property type="match status" value="1"/>
</dbReference>
<evidence type="ECO:0000256" key="11">
    <source>
        <dbReference type="ARBA" id="ARBA00023004"/>
    </source>
</evidence>
<evidence type="ECO:0000313" key="23">
    <source>
        <dbReference type="EMBL" id="EFA02893.2"/>
    </source>
</evidence>
<dbReference type="InterPro" id="IPR045028">
    <property type="entry name" value="DinG/Rad3-like"/>
</dbReference>